<keyword evidence="2" id="KW-0472">Membrane</keyword>
<feature type="compositionally biased region" description="Acidic residues" evidence="1">
    <location>
        <begin position="185"/>
        <end position="200"/>
    </location>
</feature>
<evidence type="ECO:0000313" key="4">
    <source>
        <dbReference type="Proteomes" id="UP000799444"/>
    </source>
</evidence>
<organism evidence="3 4">
    <name type="scientific">Polyplosphaeria fusca</name>
    <dbReference type="NCBI Taxonomy" id="682080"/>
    <lineage>
        <taxon>Eukaryota</taxon>
        <taxon>Fungi</taxon>
        <taxon>Dikarya</taxon>
        <taxon>Ascomycota</taxon>
        <taxon>Pezizomycotina</taxon>
        <taxon>Dothideomycetes</taxon>
        <taxon>Pleosporomycetidae</taxon>
        <taxon>Pleosporales</taxon>
        <taxon>Tetraplosphaeriaceae</taxon>
        <taxon>Polyplosphaeria</taxon>
    </lineage>
</organism>
<dbReference type="EMBL" id="ML996098">
    <property type="protein sequence ID" value="KAF2740957.1"/>
    <property type="molecule type" value="Genomic_DNA"/>
</dbReference>
<evidence type="ECO:0000256" key="2">
    <source>
        <dbReference type="SAM" id="Phobius"/>
    </source>
</evidence>
<proteinExistence type="predicted"/>
<keyword evidence="2" id="KW-1133">Transmembrane helix</keyword>
<feature type="region of interest" description="Disordered" evidence="1">
    <location>
        <begin position="95"/>
        <end position="116"/>
    </location>
</feature>
<evidence type="ECO:0000256" key="1">
    <source>
        <dbReference type="SAM" id="MobiDB-lite"/>
    </source>
</evidence>
<name>A0A9P4R8G9_9PLEO</name>
<evidence type="ECO:0000313" key="3">
    <source>
        <dbReference type="EMBL" id="KAF2740957.1"/>
    </source>
</evidence>
<keyword evidence="4" id="KW-1185">Reference proteome</keyword>
<accession>A0A9P4R8G9</accession>
<dbReference type="OrthoDB" id="3799930at2759"/>
<protein>
    <submittedName>
        <fullName evidence="3">Uncharacterized protein</fullName>
    </submittedName>
</protein>
<keyword evidence="2" id="KW-0812">Transmembrane</keyword>
<comment type="caution">
    <text evidence="3">The sequence shown here is derived from an EMBL/GenBank/DDBJ whole genome shotgun (WGS) entry which is preliminary data.</text>
</comment>
<dbReference type="Proteomes" id="UP000799444">
    <property type="component" value="Unassembled WGS sequence"/>
</dbReference>
<sequence length="216" mass="23473">MIVPAKAAAFAILFTNKALSVYGIVIELRETCSICSEGEAISTLTPNLTSVASSSTFISSRPTTFDSSYGSASSNTYISSAGSISTNIAGVSLTDSSSSEATSPLSTPSTQQPKGMRPEVKLGIALTIVFLVLLLLVIVIFNALIIRRRRREKDVQHALNEVEENTAKESQERVVLESRVSIVFVDDDTEGEEEEEEEEEERGRARNGMSLPRRDH</sequence>
<reference evidence="3" key="1">
    <citation type="journal article" date="2020" name="Stud. Mycol.">
        <title>101 Dothideomycetes genomes: a test case for predicting lifestyles and emergence of pathogens.</title>
        <authorList>
            <person name="Haridas S."/>
            <person name="Albert R."/>
            <person name="Binder M."/>
            <person name="Bloem J."/>
            <person name="Labutti K."/>
            <person name="Salamov A."/>
            <person name="Andreopoulos B."/>
            <person name="Baker S."/>
            <person name="Barry K."/>
            <person name="Bills G."/>
            <person name="Bluhm B."/>
            <person name="Cannon C."/>
            <person name="Castanera R."/>
            <person name="Culley D."/>
            <person name="Daum C."/>
            <person name="Ezra D."/>
            <person name="Gonzalez J."/>
            <person name="Henrissat B."/>
            <person name="Kuo A."/>
            <person name="Liang C."/>
            <person name="Lipzen A."/>
            <person name="Lutzoni F."/>
            <person name="Magnuson J."/>
            <person name="Mondo S."/>
            <person name="Nolan M."/>
            <person name="Ohm R."/>
            <person name="Pangilinan J."/>
            <person name="Park H.-J."/>
            <person name="Ramirez L."/>
            <person name="Alfaro M."/>
            <person name="Sun H."/>
            <person name="Tritt A."/>
            <person name="Yoshinaga Y."/>
            <person name="Zwiers L.-H."/>
            <person name="Turgeon B."/>
            <person name="Goodwin S."/>
            <person name="Spatafora J."/>
            <person name="Crous P."/>
            <person name="Grigoriev I."/>
        </authorList>
    </citation>
    <scope>NUCLEOTIDE SEQUENCE</scope>
    <source>
        <strain evidence="3">CBS 125425</strain>
    </source>
</reference>
<dbReference type="AlphaFoldDB" id="A0A9P4R8G9"/>
<feature type="compositionally biased region" description="Low complexity" evidence="1">
    <location>
        <begin position="95"/>
        <end position="110"/>
    </location>
</feature>
<feature type="region of interest" description="Disordered" evidence="1">
    <location>
        <begin position="185"/>
        <end position="216"/>
    </location>
</feature>
<gene>
    <name evidence="3" type="ORF">EJ04DRAFT_547941</name>
</gene>
<feature type="transmembrane region" description="Helical" evidence="2">
    <location>
        <begin position="122"/>
        <end position="146"/>
    </location>
</feature>